<proteinExistence type="predicted"/>
<keyword evidence="3" id="KW-1185">Reference proteome</keyword>
<feature type="compositionally biased region" description="Basic residues" evidence="1">
    <location>
        <begin position="71"/>
        <end position="85"/>
    </location>
</feature>
<dbReference type="Proteomes" id="UP000324091">
    <property type="component" value="Chromosome 1"/>
</dbReference>
<dbReference type="EMBL" id="RHFK02000001">
    <property type="protein sequence ID" value="TWW80425.1"/>
    <property type="molecule type" value="Genomic_DNA"/>
</dbReference>
<feature type="non-terminal residue" evidence="2">
    <location>
        <position position="1"/>
    </location>
</feature>
<evidence type="ECO:0000313" key="2">
    <source>
        <dbReference type="EMBL" id="TWW80425.1"/>
    </source>
</evidence>
<name>A0A5C6PLT5_9TELE</name>
<comment type="caution">
    <text evidence="2">The sequence shown here is derived from an EMBL/GenBank/DDBJ whole genome shotgun (WGS) entry which is preliminary data.</text>
</comment>
<organism evidence="2 3">
    <name type="scientific">Takifugu flavidus</name>
    <name type="common">sansaifugu</name>
    <dbReference type="NCBI Taxonomy" id="433684"/>
    <lineage>
        <taxon>Eukaryota</taxon>
        <taxon>Metazoa</taxon>
        <taxon>Chordata</taxon>
        <taxon>Craniata</taxon>
        <taxon>Vertebrata</taxon>
        <taxon>Euteleostomi</taxon>
        <taxon>Actinopterygii</taxon>
        <taxon>Neopterygii</taxon>
        <taxon>Teleostei</taxon>
        <taxon>Neoteleostei</taxon>
        <taxon>Acanthomorphata</taxon>
        <taxon>Eupercaria</taxon>
        <taxon>Tetraodontiformes</taxon>
        <taxon>Tetradontoidea</taxon>
        <taxon>Tetraodontidae</taxon>
        <taxon>Takifugu</taxon>
    </lineage>
</organism>
<sequence>RRSLTSQSKMALPVRTNGTYLFKFIQKFRSPKRFFCSGACSENKDCPEPLQAVTQNPPPSSSAEAVVQRAKINRHRRPGAPSRRR</sequence>
<gene>
    <name evidence="2" type="ORF">D4764_01G0002400</name>
</gene>
<protein>
    <submittedName>
        <fullName evidence="2">Uncharacterized protein</fullName>
    </submittedName>
</protein>
<reference evidence="2 3" key="1">
    <citation type="submission" date="2019-04" db="EMBL/GenBank/DDBJ databases">
        <title>Chromosome genome assembly for Takifugu flavidus.</title>
        <authorList>
            <person name="Xiao S."/>
        </authorList>
    </citation>
    <scope>NUCLEOTIDE SEQUENCE [LARGE SCALE GENOMIC DNA]</scope>
    <source>
        <strain evidence="2">HTHZ2018</strain>
        <tissue evidence="2">Muscle</tissue>
    </source>
</reference>
<evidence type="ECO:0000313" key="3">
    <source>
        <dbReference type="Proteomes" id="UP000324091"/>
    </source>
</evidence>
<evidence type="ECO:0000256" key="1">
    <source>
        <dbReference type="SAM" id="MobiDB-lite"/>
    </source>
</evidence>
<accession>A0A5C6PLT5</accession>
<feature type="region of interest" description="Disordered" evidence="1">
    <location>
        <begin position="47"/>
        <end position="85"/>
    </location>
</feature>
<dbReference type="AlphaFoldDB" id="A0A5C6PLT5"/>